<dbReference type="GO" id="GO:0005778">
    <property type="term" value="C:peroxisomal membrane"/>
    <property type="evidence" value="ECO:0007669"/>
    <property type="project" value="TreeGrafter"/>
</dbReference>
<dbReference type="InterPro" id="IPR053003">
    <property type="entry name" value="TRIM_RBCC_E3_ubiq-ligases"/>
</dbReference>
<dbReference type="GO" id="GO:0031625">
    <property type="term" value="F:ubiquitin protein ligase binding"/>
    <property type="evidence" value="ECO:0007669"/>
    <property type="project" value="TreeGrafter"/>
</dbReference>
<keyword evidence="1" id="KW-0863">Zinc-finger</keyword>
<comment type="caution">
    <text evidence="4">The sequence shown here is derived from an EMBL/GenBank/DDBJ whole genome shotgun (WGS) entry which is preliminary data.</text>
</comment>
<evidence type="ECO:0000256" key="1">
    <source>
        <dbReference type="PROSITE-ProRule" id="PRU00024"/>
    </source>
</evidence>
<dbReference type="PROSITE" id="PS50144">
    <property type="entry name" value="MATH"/>
    <property type="match status" value="1"/>
</dbReference>
<dbReference type="VEuPathDB" id="TrichDB:TRFO_41261"/>
<reference evidence="4" key="1">
    <citation type="submission" date="2016-10" db="EMBL/GenBank/DDBJ databases">
        <authorList>
            <person name="Benchimol M."/>
            <person name="Almeida L.G."/>
            <person name="Vasconcelos A.T."/>
            <person name="Perreira-Neves A."/>
            <person name="Rosa I.A."/>
            <person name="Tasca T."/>
            <person name="Bogo M.R."/>
            <person name="de Souza W."/>
        </authorList>
    </citation>
    <scope>NUCLEOTIDE SEQUENCE [LARGE SCALE GENOMIC DNA]</scope>
    <source>
        <strain evidence="4">K</strain>
    </source>
</reference>
<organism evidence="4 5">
    <name type="scientific">Tritrichomonas foetus</name>
    <dbReference type="NCBI Taxonomy" id="1144522"/>
    <lineage>
        <taxon>Eukaryota</taxon>
        <taxon>Metamonada</taxon>
        <taxon>Parabasalia</taxon>
        <taxon>Tritrichomonadida</taxon>
        <taxon>Tritrichomonadidae</taxon>
        <taxon>Tritrichomonas</taxon>
    </lineage>
</organism>
<dbReference type="Gene3D" id="2.60.210.10">
    <property type="entry name" value="Apoptosis, Tumor Necrosis Factor Receptor Associated Protein 2, Chain A"/>
    <property type="match status" value="1"/>
</dbReference>
<dbReference type="Pfam" id="PF22486">
    <property type="entry name" value="MATH_2"/>
    <property type="match status" value="1"/>
</dbReference>
<dbReference type="GO" id="GO:0061630">
    <property type="term" value="F:ubiquitin protein ligase activity"/>
    <property type="evidence" value="ECO:0007669"/>
    <property type="project" value="TreeGrafter"/>
</dbReference>
<dbReference type="Proteomes" id="UP000179807">
    <property type="component" value="Unassembled WGS sequence"/>
</dbReference>
<dbReference type="Pfam" id="PF00643">
    <property type="entry name" value="zf-B_box"/>
    <property type="match status" value="1"/>
</dbReference>
<keyword evidence="5" id="KW-1185">Reference proteome</keyword>
<dbReference type="PANTHER" id="PTHR36754">
    <property type="entry name" value="E3 UBIQUITIN-PROTEIN LIGASE TRIM37"/>
    <property type="match status" value="1"/>
</dbReference>
<dbReference type="SMART" id="SM00336">
    <property type="entry name" value="BBOX"/>
    <property type="match status" value="1"/>
</dbReference>
<dbReference type="SUPFAM" id="SSF49599">
    <property type="entry name" value="TRAF domain-like"/>
    <property type="match status" value="1"/>
</dbReference>
<dbReference type="SUPFAM" id="SSF57845">
    <property type="entry name" value="B-box zinc-binding domain"/>
    <property type="match status" value="1"/>
</dbReference>
<dbReference type="EMBL" id="MLAK01000033">
    <property type="protein sequence ID" value="OHT17168.1"/>
    <property type="molecule type" value="Genomic_DNA"/>
</dbReference>
<evidence type="ECO:0000313" key="4">
    <source>
        <dbReference type="EMBL" id="OHT17168.1"/>
    </source>
</evidence>
<dbReference type="PANTHER" id="PTHR36754:SF2">
    <property type="entry name" value="E3 UBIQUITIN-PROTEIN LIGASE TRIM37"/>
    <property type="match status" value="1"/>
</dbReference>
<dbReference type="InterPro" id="IPR000315">
    <property type="entry name" value="Znf_B-box"/>
</dbReference>
<dbReference type="RefSeq" id="XP_068370304.1">
    <property type="nucleotide sequence ID" value="XM_068513664.1"/>
</dbReference>
<name>A0A1J4L261_9EUKA</name>
<evidence type="ECO:0000313" key="5">
    <source>
        <dbReference type="Proteomes" id="UP000179807"/>
    </source>
</evidence>
<dbReference type="AlphaFoldDB" id="A0A1J4L261"/>
<dbReference type="InterPro" id="IPR008974">
    <property type="entry name" value="TRAF-like"/>
</dbReference>
<dbReference type="GO" id="GO:0070842">
    <property type="term" value="P:aggresome assembly"/>
    <property type="evidence" value="ECO:0007669"/>
    <property type="project" value="TreeGrafter"/>
</dbReference>
<dbReference type="GO" id="GO:0051865">
    <property type="term" value="P:protein autoubiquitination"/>
    <property type="evidence" value="ECO:0007669"/>
    <property type="project" value="TreeGrafter"/>
</dbReference>
<proteinExistence type="predicted"/>
<dbReference type="OrthoDB" id="192247at2759"/>
<feature type="domain" description="MATH" evidence="3">
    <location>
        <begin position="243"/>
        <end position="368"/>
    </location>
</feature>
<gene>
    <name evidence="4" type="ORF">TRFO_41261</name>
</gene>
<dbReference type="GO" id="GO:0016235">
    <property type="term" value="C:aggresome"/>
    <property type="evidence" value="ECO:0007669"/>
    <property type="project" value="TreeGrafter"/>
</dbReference>
<dbReference type="GO" id="GO:0006513">
    <property type="term" value="P:protein monoubiquitination"/>
    <property type="evidence" value="ECO:0007669"/>
    <property type="project" value="TreeGrafter"/>
</dbReference>
<evidence type="ECO:0000259" key="2">
    <source>
        <dbReference type="PROSITE" id="PS50119"/>
    </source>
</evidence>
<feature type="domain" description="B box-type" evidence="2">
    <location>
        <begin position="56"/>
        <end position="102"/>
    </location>
</feature>
<keyword evidence="1" id="KW-0862">Zinc</keyword>
<accession>A0A1J4L261</accession>
<protein>
    <submittedName>
        <fullName evidence="4">MATH domain containing protein</fullName>
    </submittedName>
</protein>
<dbReference type="PROSITE" id="PS50119">
    <property type="entry name" value="ZF_BBOX"/>
    <property type="match status" value="1"/>
</dbReference>
<dbReference type="Gene3D" id="3.30.160.60">
    <property type="entry name" value="Classic Zinc Finger"/>
    <property type="match status" value="1"/>
</dbReference>
<dbReference type="GO" id="GO:0005164">
    <property type="term" value="F:tumor necrosis factor receptor binding"/>
    <property type="evidence" value="ECO:0007669"/>
    <property type="project" value="TreeGrafter"/>
</dbReference>
<sequence>MLTIKCNECDKSNAASYYITSCGDQILCNECTVKFIKKLKSVCKICNQKVEIRKHKIDDTCAIHHKKCDFYCQTCQSFLCGDCILDQFNDNSPHKGHSISKIEDILDDANTQAIDAMNSLLSLQKRISLYIKKYDSIKTQIESSFDETMISMHSAFRTIQEHVHAVEKKNEDEVMEIAERNEILMEEIKVLVDDSEEIFQSNDPQIATAALCVIDKIKRISSEKVDTVTFPKISFRNELVPDYSTFQIEIPNFVSSFKGKTYKTTYTPPIDIFHGKWRAKIHASPKGDDSHANLSVFIELLNGYGTPFYIDYKVQIRHPEKSDVISRAFKSEFNVMDSWGWTKFAVVDTIISEGFVQPNDTIIMDISIRPSNFAEYSKIYESVLKRYRDKYHNMKEQIKKLEDSDDQNDDQSDD</sequence>
<dbReference type="GeneID" id="94848368"/>
<dbReference type="GO" id="GO:0008270">
    <property type="term" value="F:zinc ion binding"/>
    <property type="evidence" value="ECO:0007669"/>
    <property type="project" value="UniProtKB-KW"/>
</dbReference>
<evidence type="ECO:0000259" key="3">
    <source>
        <dbReference type="PROSITE" id="PS50144"/>
    </source>
</evidence>
<keyword evidence="1" id="KW-0479">Metal-binding</keyword>
<dbReference type="InterPro" id="IPR002083">
    <property type="entry name" value="MATH/TRAF_dom"/>
</dbReference>